<proteinExistence type="predicted"/>
<evidence type="ECO:0000313" key="3">
    <source>
        <dbReference type="Proteomes" id="UP000234341"/>
    </source>
</evidence>
<dbReference type="OrthoDB" id="1550938at2"/>
<gene>
    <name evidence="2" type="ORF">CYJ10_12505</name>
</gene>
<dbReference type="RefSeq" id="WP_101681806.1">
    <property type="nucleotide sequence ID" value="NZ_PJRP01000004.1"/>
</dbReference>
<comment type="caution">
    <text evidence="2">The sequence shown here is derived from an EMBL/GenBank/DDBJ whole genome shotgun (WGS) entry which is preliminary data.</text>
</comment>
<evidence type="ECO:0000313" key="2">
    <source>
        <dbReference type="EMBL" id="PLQ00437.1"/>
    </source>
</evidence>
<evidence type="ECO:0000259" key="1">
    <source>
        <dbReference type="Pfam" id="PF17194"/>
    </source>
</evidence>
<dbReference type="Pfam" id="PF11459">
    <property type="entry name" value="AbiEi_3"/>
    <property type="match status" value="1"/>
</dbReference>
<accession>A0A2N5CE19</accession>
<dbReference type="EMBL" id="PJRP01000004">
    <property type="protein sequence ID" value="PLQ00437.1"/>
    <property type="molecule type" value="Genomic_DNA"/>
</dbReference>
<name>A0A2N5CE19_9BURK</name>
<protein>
    <recommendedName>
        <fullName evidence="1">Transcriptional regulator AbiEi antitoxin N-terminal domain-containing protein</fullName>
    </recommendedName>
</protein>
<dbReference type="Pfam" id="PF17194">
    <property type="entry name" value="AbiEi_3_N"/>
    <property type="match status" value="1"/>
</dbReference>
<dbReference type="AlphaFoldDB" id="A0A2N5CE19"/>
<feature type="domain" description="Transcriptional regulator AbiEi antitoxin N-terminal" evidence="1">
    <location>
        <begin position="4"/>
        <end position="86"/>
    </location>
</feature>
<dbReference type="InterPro" id="IPR021561">
    <property type="entry name" value="AbiEi_3"/>
</dbReference>
<organism evidence="2 3">
    <name type="scientific">Cupriavidus pauculus</name>
    <dbReference type="NCBI Taxonomy" id="82633"/>
    <lineage>
        <taxon>Bacteria</taxon>
        <taxon>Pseudomonadati</taxon>
        <taxon>Pseudomonadota</taxon>
        <taxon>Betaproteobacteria</taxon>
        <taxon>Burkholderiales</taxon>
        <taxon>Burkholderiaceae</taxon>
        <taxon>Cupriavidus</taxon>
    </lineage>
</organism>
<dbReference type="Proteomes" id="UP000234341">
    <property type="component" value="Unassembled WGS sequence"/>
</dbReference>
<reference evidence="2 3" key="1">
    <citation type="submission" date="2017-12" db="EMBL/GenBank/DDBJ databases">
        <title>Genome sequence of the active heterotrophic nitrifier-denitrifier, Cupriavidus pauculus UM1.</title>
        <authorList>
            <person name="Putonti C."/>
            <person name="Castignetti D."/>
        </authorList>
    </citation>
    <scope>NUCLEOTIDE SEQUENCE [LARGE SCALE GENOMIC DNA]</scope>
    <source>
        <strain evidence="2 3">UM1</strain>
    </source>
</reference>
<sequence length="241" mass="26920">MGKENLQRLMELAPRGQPLDPDLLRDMRVSSRATSYLLEAGWLQRLSKGAYLLRGDKPTREGMVAFVSRKMPGLHIGGKSALTWHATQKVSATTERIGLWGPRPYRFPSWLAEHLDFMYQTTDLFDGHLPYAQGLISAPHDPGVMVSVPERALLELASDAGKTLTVQALENAMSLASDLRPSVLDQLLSHCTRVKVIKLVRDIGRRGSFSWADTAEQHVDRLGADKRWSYASKNGERLTLD</sequence>
<dbReference type="InterPro" id="IPR033455">
    <property type="entry name" value="AbiEi_3_N"/>
</dbReference>